<proteinExistence type="predicted"/>
<sequence>MPSFEICTTKYEEDIKLIQVVMTKMAAVCNIASGFKFGEPTSRFGWTFLQIYLDQELCMGIEDKFSDMIKKCKGYRPDEKFTNFLTQYFESRGCNVKVKMVND</sequence>
<organism evidence="1 2">
    <name type="scientific">Marine Group I thaumarchaeote</name>
    <dbReference type="NCBI Taxonomy" id="2511932"/>
    <lineage>
        <taxon>Archaea</taxon>
        <taxon>Nitrososphaerota</taxon>
        <taxon>Marine Group I</taxon>
    </lineage>
</organism>
<comment type="caution">
    <text evidence="1">The sequence shown here is derived from an EMBL/GenBank/DDBJ whole genome shotgun (WGS) entry which is preliminary data.</text>
</comment>
<name>A0A7K4MRW0_9ARCH</name>
<reference evidence="1 2" key="1">
    <citation type="journal article" date="2019" name="Environ. Microbiol.">
        <title>Genomics insights into ecotype formation of ammonia-oxidizing archaea in the deep ocean.</title>
        <authorList>
            <person name="Wang Y."/>
            <person name="Huang J.M."/>
            <person name="Cui G.J."/>
            <person name="Nunoura T."/>
            <person name="Takaki Y."/>
            <person name="Li W.L."/>
            <person name="Li J."/>
            <person name="Gao Z.M."/>
            <person name="Takai K."/>
            <person name="Zhang A.Q."/>
            <person name="Stepanauskas R."/>
        </authorList>
    </citation>
    <scope>NUCLEOTIDE SEQUENCE [LARGE SCALE GENOMIC DNA]</scope>
    <source>
        <strain evidence="1 2">L15b</strain>
    </source>
</reference>
<dbReference type="EMBL" id="JACASV010000038">
    <property type="protein sequence ID" value="NWJ43636.1"/>
    <property type="molecule type" value="Genomic_DNA"/>
</dbReference>
<accession>A0A7K4MRW0</accession>
<evidence type="ECO:0000313" key="1">
    <source>
        <dbReference type="EMBL" id="NWJ43636.1"/>
    </source>
</evidence>
<protein>
    <submittedName>
        <fullName evidence="1">Uncharacterized protein</fullName>
    </submittedName>
</protein>
<gene>
    <name evidence="1" type="ORF">HX837_05480</name>
</gene>
<evidence type="ECO:0000313" key="2">
    <source>
        <dbReference type="Proteomes" id="UP000523105"/>
    </source>
</evidence>
<dbReference type="AlphaFoldDB" id="A0A7K4MRW0"/>
<dbReference type="Proteomes" id="UP000523105">
    <property type="component" value="Unassembled WGS sequence"/>
</dbReference>